<dbReference type="Proteomes" id="UP000176420">
    <property type="component" value="Unassembled WGS sequence"/>
</dbReference>
<evidence type="ECO:0000313" key="3">
    <source>
        <dbReference type="Proteomes" id="UP000176420"/>
    </source>
</evidence>
<comment type="caution">
    <text evidence="2">The sequence shown here is derived from an EMBL/GenBank/DDBJ whole genome shotgun (WGS) entry which is preliminary data.</text>
</comment>
<protein>
    <submittedName>
        <fullName evidence="2">Uncharacterized protein</fullName>
    </submittedName>
</protein>
<keyword evidence="1" id="KW-1133">Transmembrane helix</keyword>
<keyword evidence="1" id="KW-0812">Transmembrane</keyword>
<name>A0A1G2BG82_9BACT</name>
<organism evidence="2 3">
    <name type="scientific">Candidatus Kerfeldbacteria bacterium RIFOXYB2_FULL_38_14</name>
    <dbReference type="NCBI Taxonomy" id="1798547"/>
    <lineage>
        <taxon>Bacteria</taxon>
        <taxon>Candidatus Kerfeldiibacteriota</taxon>
    </lineage>
</organism>
<feature type="transmembrane region" description="Helical" evidence="1">
    <location>
        <begin position="41"/>
        <end position="64"/>
    </location>
</feature>
<feature type="transmembrane region" description="Helical" evidence="1">
    <location>
        <begin position="71"/>
        <end position="92"/>
    </location>
</feature>
<gene>
    <name evidence="2" type="ORF">A2319_04640</name>
</gene>
<reference evidence="2 3" key="1">
    <citation type="journal article" date="2016" name="Nat. Commun.">
        <title>Thousands of microbial genomes shed light on interconnected biogeochemical processes in an aquifer system.</title>
        <authorList>
            <person name="Anantharaman K."/>
            <person name="Brown C.T."/>
            <person name="Hug L.A."/>
            <person name="Sharon I."/>
            <person name="Castelle C.J."/>
            <person name="Probst A.J."/>
            <person name="Thomas B.C."/>
            <person name="Singh A."/>
            <person name="Wilkins M.J."/>
            <person name="Karaoz U."/>
            <person name="Brodie E.L."/>
            <person name="Williams K.H."/>
            <person name="Hubbard S.S."/>
            <person name="Banfield J.F."/>
        </authorList>
    </citation>
    <scope>NUCLEOTIDE SEQUENCE [LARGE SCALE GENOMIC DNA]</scope>
</reference>
<dbReference type="EMBL" id="MHKI01000006">
    <property type="protein sequence ID" value="OGY87706.1"/>
    <property type="molecule type" value="Genomic_DNA"/>
</dbReference>
<evidence type="ECO:0000313" key="2">
    <source>
        <dbReference type="EMBL" id="OGY87706.1"/>
    </source>
</evidence>
<accession>A0A1G2BG82</accession>
<keyword evidence="1" id="KW-0472">Membrane</keyword>
<sequence>MLTRKNTFYLFSSLDLITFIINFGLLARLVVGLPKDYDNTLFFLLAVLQILFLLSLLLTAYLHFKKQEKALILYYPQLVWRALFFTWSFGFIFLIESLFFATTLHYILIVIVIVAELARLTMNIKIQKEMKNNKLNI</sequence>
<feature type="transmembrane region" description="Helical" evidence="1">
    <location>
        <begin position="98"/>
        <end position="118"/>
    </location>
</feature>
<feature type="transmembrane region" description="Helical" evidence="1">
    <location>
        <begin position="7"/>
        <end position="29"/>
    </location>
</feature>
<proteinExistence type="predicted"/>
<dbReference type="AlphaFoldDB" id="A0A1G2BG82"/>
<evidence type="ECO:0000256" key="1">
    <source>
        <dbReference type="SAM" id="Phobius"/>
    </source>
</evidence>